<protein>
    <submittedName>
        <fullName evidence="6">Fimbrial protein</fullName>
    </submittedName>
</protein>
<name>A0A6I3WFP7_9PSED</name>
<feature type="domain" description="Fimbrial-type adhesion" evidence="5">
    <location>
        <begin position="4"/>
        <end position="125"/>
    </location>
</feature>
<dbReference type="Pfam" id="PF00419">
    <property type="entry name" value="Fimbrial"/>
    <property type="match status" value="1"/>
</dbReference>
<proteinExistence type="inferred from homology"/>
<dbReference type="SUPFAM" id="SSF49401">
    <property type="entry name" value="Bacterial adhesins"/>
    <property type="match status" value="1"/>
</dbReference>
<keyword evidence="3" id="KW-0732">Signal</keyword>
<dbReference type="EMBL" id="WNNK01000021">
    <property type="protein sequence ID" value="MUF07041.1"/>
    <property type="molecule type" value="Genomic_DNA"/>
</dbReference>
<comment type="subcellular location">
    <subcellularLocation>
        <location evidence="1">Fimbrium</location>
    </subcellularLocation>
</comment>
<organism evidence="6 7">
    <name type="scientific">Pseudomonas spelaei</name>
    <dbReference type="NCBI Taxonomy" id="1055469"/>
    <lineage>
        <taxon>Bacteria</taxon>
        <taxon>Pseudomonadati</taxon>
        <taxon>Pseudomonadota</taxon>
        <taxon>Gammaproteobacteria</taxon>
        <taxon>Pseudomonadales</taxon>
        <taxon>Pseudomonadaceae</taxon>
        <taxon>Pseudomonas</taxon>
    </lineage>
</organism>
<evidence type="ECO:0000313" key="7">
    <source>
        <dbReference type="Proteomes" id="UP000438196"/>
    </source>
</evidence>
<dbReference type="Gene3D" id="2.60.40.1090">
    <property type="entry name" value="Fimbrial-type adhesion domain"/>
    <property type="match status" value="1"/>
</dbReference>
<evidence type="ECO:0000259" key="5">
    <source>
        <dbReference type="Pfam" id="PF00419"/>
    </source>
</evidence>
<reference evidence="6 7" key="1">
    <citation type="submission" date="2019-11" db="EMBL/GenBank/DDBJ databases">
        <title>Pseudomonas karstica sp. nov. and Pseudomonas spelaei sp. nov. from karst caves.</title>
        <authorList>
            <person name="Zeman M."/>
        </authorList>
    </citation>
    <scope>NUCLEOTIDE SEQUENCE [LARGE SCALE GENOMIC DNA]</scope>
    <source>
        <strain evidence="6 7">CCM 7893</strain>
    </source>
</reference>
<sequence>MGDDYQLTEFNKAGSTPRMINFNVGLTKCEQGINSITYSLDATSQVLDRQKGIVALNSSSTAKGIGLQLIGKTGQPLALGTTYTFAGFNSTTNFNIPLSATYYRLAGSTLEAGSANASVRFTVNYL</sequence>
<dbReference type="OrthoDB" id="6052505at2"/>
<evidence type="ECO:0000313" key="6">
    <source>
        <dbReference type="EMBL" id="MUF07041.1"/>
    </source>
</evidence>
<dbReference type="InterPro" id="IPR000259">
    <property type="entry name" value="Adhesion_dom_fimbrial"/>
</dbReference>
<comment type="caution">
    <text evidence="6">The sequence shown here is derived from an EMBL/GenBank/DDBJ whole genome shotgun (WGS) entry which is preliminary data.</text>
</comment>
<keyword evidence="4" id="KW-0281">Fimbrium</keyword>
<dbReference type="GO" id="GO:0043709">
    <property type="term" value="P:cell adhesion involved in single-species biofilm formation"/>
    <property type="evidence" value="ECO:0007669"/>
    <property type="project" value="TreeGrafter"/>
</dbReference>
<evidence type="ECO:0000256" key="4">
    <source>
        <dbReference type="ARBA" id="ARBA00023263"/>
    </source>
</evidence>
<dbReference type="Proteomes" id="UP000438196">
    <property type="component" value="Unassembled WGS sequence"/>
</dbReference>
<evidence type="ECO:0000256" key="3">
    <source>
        <dbReference type="ARBA" id="ARBA00022729"/>
    </source>
</evidence>
<comment type="similarity">
    <text evidence="2">Belongs to the fimbrial protein family.</text>
</comment>
<keyword evidence="7" id="KW-1185">Reference proteome</keyword>
<dbReference type="PANTHER" id="PTHR33420:SF3">
    <property type="entry name" value="FIMBRIAL SUBUNIT ELFA"/>
    <property type="match status" value="1"/>
</dbReference>
<dbReference type="PANTHER" id="PTHR33420">
    <property type="entry name" value="FIMBRIAL SUBUNIT ELFA-RELATED"/>
    <property type="match status" value="1"/>
</dbReference>
<evidence type="ECO:0000256" key="1">
    <source>
        <dbReference type="ARBA" id="ARBA00004561"/>
    </source>
</evidence>
<dbReference type="InterPro" id="IPR050263">
    <property type="entry name" value="Bact_Fimbrial_Adh_Pro"/>
</dbReference>
<dbReference type="AlphaFoldDB" id="A0A6I3WFP7"/>
<dbReference type="InterPro" id="IPR036937">
    <property type="entry name" value="Adhesion_dom_fimbrial_sf"/>
</dbReference>
<accession>A0A6I3WFP7</accession>
<gene>
    <name evidence="6" type="ORF">GNF76_22060</name>
</gene>
<dbReference type="InterPro" id="IPR008966">
    <property type="entry name" value="Adhesion_dom_sf"/>
</dbReference>
<dbReference type="GO" id="GO:0009289">
    <property type="term" value="C:pilus"/>
    <property type="evidence" value="ECO:0007669"/>
    <property type="project" value="UniProtKB-SubCell"/>
</dbReference>
<evidence type="ECO:0000256" key="2">
    <source>
        <dbReference type="ARBA" id="ARBA00006671"/>
    </source>
</evidence>